<dbReference type="EMBL" id="JABMIG020000154">
    <property type="protein sequence ID" value="KAL3788603.1"/>
    <property type="molecule type" value="Genomic_DNA"/>
</dbReference>
<feature type="region of interest" description="Disordered" evidence="1">
    <location>
        <begin position="1239"/>
        <end position="1277"/>
    </location>
</feature>
<accession>A0ABD3PKJ2</accession>
<feature type="region of interest" description="Disordered" evidence="1">
    <location>
        <begin position="34"/>
        <end position="90"/>
    </location>
</feature>
<feature type="region of interest" description="Disordered" evidence="1">
    <location>
        <begin position="1368"/>
        <end position="1500"/>
    </location>
</feature>
<comment type="caution">
    <text evidence="2">The sequence shown here is derived from an EMBL/GenBank/DDBJ whole genome shotgun (WGS) entry which is preliminary data.</text>
</comment>
<feature type="region of interest" description="Disordered" evidence="1">
    <location>
        <begin position="1022"/>
        <end position="1045"/>
    </location>
</feature>
<organism evidence="2 3">
    <name type="scientific">Cyclotella cryptica</name>
    <dbReference type="NCBI Taxonomy" id="29204"/>
    <lineage>
        <taxon>Eukaryota</taxon>
        <taxon>Sar</taxon>
        <taxon>Stramenopiles</taxon>
        <taxon>Ochrophyta</taxon>
        <taxon>Bacillariophyta</taxon>
        <taxon>Coscinodiscophyceae</taxon>
        <taxon>Thalassiosirophycidae</taxon>
        <taxon>Stephanodiscales</taxon>
        <taxon>Stephanodiscaceae</taxon>
        <taxon>Cyclotella</taxon>
    </lineage>
</organism>
<dbReference type="InterPro" id="IPR009563">
    <property type="entry name" value="SSSCA1"/>
</dbReference>
<feature type="compositionally biased region" description="Basic and acidic residues" evidence="1">
    <location>
        <begin position="1486"/>
        <end position="1495"/>
    </location>
</feature>
<proteinExistence type="predicted"/>
<sequence>MVLCGAFPSLLATRTTSGKKQGRSEEDVPTVFTFQLSPGGSRGSITPGIVDNFSSRSFESTRSSSSSRRSHGEASELSVKRRQPPRHNADKISEFRNVRKALFDAATESESICTDPLLGSVVDIVNDTAGEEQLHNNIDDLPKNCTRRQLLWQVALQHHRSRHGKVKQRDTTQSLKETQLQELDRVVMQQRNNSKESLNTNIRKRGLSNLQQYLPSMSYSAGHDCDIQMNQRWPQQHRKHIAKHCPLCSCRLTYLYYSASTHRLTEIHSGCDTPSSKADSSLPPYCIGCRAYLIYEQWDENQRKMLLKNFENRLDIASPSSHRNDEVIGGPLEDFKNGKIIVVDSSSHAFLDVDTWIDTSISDDAVDQNNHVTPLHRNSSSEVSSYGSNSYNEVCDHDSGTTKFDDEINPRSTLSSALHTNSNRAMKMPEHIAHDEKLQTHVHPYHNKGRIMLNSVEKRESVDSERREDCENANNDYNYFGKEKDVGGLELREANSDLEGDNAGYDVTGYQSDDQSHRDPFVDLNDRGERVPPEKVELTCTNAHPVGFSDSNDMVNAKLQNARGQIPPHPKQSSINSRPPYEVIDQAITFKSPTLAAKALIAEDRLAVASTFSEEFAVFQNYSVKKEAATKQIAKCLHKGYELTSLKCEQCDMPMMTRGEEGAICVSCPAIMKKVRRMVKERRNHLKTSPVVTEKTNHLKTPKTSNTRGNLVHDVGTYDEVAEDCMDQRPAINGRRTDNNARNHSDLFRQMVSGEDEEMKSIVRTATIIPSEGCDAAENLDKIEEGLFGIYNHDTEQNVSNQSVAVNHRDYWVSYTELHGALGPQSLPQPSICSDSLSGVLPISEQRVSYQTDYRHHPFCRGNVHLQDPLANEHKQQNIQDHYSFNTVNVTHELYQNHVHSYQTTHPESKHHHDVSGNECQQKSVQPQSSCHDVNITSVAAGRDYYRNPSLEESVESITKCPRDLPSSEQIWHNNSSEYIMGCPSRSSNHIYASDANQVMVNEGRSVQGNPWNLPIREVNCHRNQPRQGHPSHNISPKQSADRTEKKNVFDLVDAVKSPDDASSFKPLHCEFINTDTSNVQFVEATSHIDLHLLPSKPRLQNRPKNEKTNSPWSEGMPLSFELNSNVGQPVTTMASKQNWSAPQLATADSLTSQVQINAERLALPDRLFEGTKGTSSPSMKPLIREHRNVSGDNKSSPSYFESTRSSPAYEKSFFDRIDNLTNTLKRATNQFESRIVARQEQSTDDHAQQHCWGPVPSSPGEGHKTSPGDTSPDPFSATLQDIYEVSAKSVHHSSLFGRRINRSFSCDPETHDDYQNRFIGSQNKPSLLCSDLRKPLEPIESDNDDEHRRQLGSSVDQRIPRIDIYSSTSHQKLVKIRERNDPVTPQSGTDPPGHKPLRRNSGIAQRPIRMIGNIHSPRNSEKVKWQEPRDQITRNQCGADPPESDYSLAGGTDPESSRDKCVHRGIASTQNINRLPNSPKNRVASPEKKDEDQNSPKSWFTSQQSMIAEMLTSANVYDSSSSYPKPLTSSATKASFQLNIPSWVDDEIDTPIKPVNSFGETSMDRLLRKIDEIENDFSTIVASLPGSDRLSLKLSKSDDNSTLATKSTFEIHQDTEQINHHLASDSFGSHGSQGKLMSGILQQMRLVQHQIEQLECSEVDDCSEGGYESQGEMAELIQKLANAAESLRSLQLE</sequence>
<evidence type="ECO:0000313" key="2">
    <source>
        <dbReference type="EMBL" id="KAL3788603.1"/>
    </source>
</evidence>
<reference evidence="2 3" key="1">
    <citation type="journal article" date="2020" name="G3 (Bethesda)">
        <title>Improved Reference Genome for Cyclotella cryptica CCMP332, a Model for Cell Wall Morphogenesis, Salinity Adaptation, and Lipid Production in Diatoms (Bacillariophyta).</title>
        <authorList>
            <person name="Roberts W.R."/>
            <person name="Downey K.M."/>
            <person name="Ruck E.C."/>
            <person name="Traller J.C."/>
            <person name="Alverson A.J."/>
        </authorList>
    </citation>
    <scope>NUCLEOTIDE SEQUENCE [LARGE SCALE GENOMIC DNA]</scope>
    <source>
        <strain evidence="2 3">CCMP332</strain>
    </source>
</reference>
<feature type="compositionally biased region" description="Polar residues" evidence="1">
    <location>
        <begin position="1468"/>
        <end position="1481"/>
    </location>
</feature>
<protein>
    <submittedName>
        <fullName evidence="2">Uncharacterized protein</fullName>
    </submittedName>
</protein>
<dbReference type="Pfam" id="PF06677">
    <property type="entry name" value="Auto_anti-p27"/>
    <property type="match status" value="1"/>
</dbReference>
<feature type="compositionally biased region" description="Polar residues" evidence="1">
    <location>
        <begin position="1022"/>
        <end position="1039"/>
    </location>
</feature>
<feature type="region of interest" description="Disordered" evidence="1">
    <location>
        <begin position="1097"/>
        <end position="1117"/>
    </location>
</feature>
<name>A0ABD3PKJ2_9STRA</name>
<feature type="region of interest" description="Disordered" evidence="1">
    <location>
        <begin position="906"/>
        <end position="928"/>
    </location>
</feature>
<dbReference type="Proteomes" id="UP001516023">
    <property type="component" value="Unassembled WGS sequence"/>
</dbReference>
<feature type="compositionally biased region" description="Low complexity" evidence="1">
    <location>
        <begin position="54"/>
        <end position="67"/>
    </location>
</feature>
<feature type="compositionally biased region" description="Basic and acidic residues" evidence="1">
    <location>
        <begin position="1239"/>
        <end position="1249"/>
    </location>
</feature>
<evidence type="ECO:0000256" key="1">
    <source>
        <dbReference type="SAM" id="MobiDB-lite"/>
    </source>
</evidence>
<gene>
    <name evidence="2" type="ORF">HJC23_005262</name>
</gene>
<evidence type="ECO:0000313" key="3">
    <source>
        <dbReference type="Proteomes" id="UP001516023"/>
    </source>
</evidence>
<feature type="compositionally biased region" description="Basic and acidic residues" evidence="1">
    <location>
        <begin position="1419"/>
        <end position="1433"/>
    </location>
</feature>
<feature type="compositionally biased region" description="Polar residues" evidence="1">
    <location>
        <begin position="918"/>
        <end position="928"/>
    </location>
</feature>
<keyword evidence="3" id="KW-1185">Reference proteome</keyword>